<keyword evidence="10" id="KW-1185">Reference proteome</keyword>
<dbReference type="GO" id="GO:0005886">
    <property type="term" value="C:plasma membrane"/>
    <property type="evidence" value="ECO:0007669"/>
    <property type="project" value="UniProtKB-SubCell"/>
</dbReference>
<keyword evidence="6 7" id="KW-0472">Membrane</keyword>
<dbReference type="PROSITE" id="PS50928">
    <property type="entry name" value="ABC_TM1"/>
    <property type="match status" value="1"/>
</dbReference>
<dbReference type="RefSeq" id="WP_188647947.1">
    <property type="nucleotide sequence ID" value="NZ_BMHQ01000007.1"/>
</dbReference>
<proteinExistence type="inferred from homology"/>
<dbReference type="PANTHER" id="PTHR43005:SF2">
    <property type="entry name" value="INTEGRAL MEMBRANE SUGAR TRANSPORT PROTEIN"/>
    <property type="match status" value="1"/>
</dbReference>
<dbReference type="Pfam" id="PF00528">
    <property type="entry name" value="BPD_transp_1"/>
    <property type="match status" value="1"/>
</dbReference>
<evidence type="ECO:0000256" key="5">
    <source>
        <dbReference type="ARBA" id="ARBA00022989"/>
    </source>
</evidence>
<evidence type="ECO:0000256" key="1">
    <source>
        <dbReference type="ARBA" id="ARBA00004651"/>
    </source>
</evidence>
<sequence length="436" mass="49176">MKQGNRRGISETQIGYLLVIPALLVILVIAIWPVIQSFWLSLHDVRLNDPAKNKIHSDYALNLEQYADTIPYFGPNLDKEIKKADAKTKERLERVKQNFQDLQAELNKDPEFAKKYDKVDELLLNFETIPEDLKFVELQPAQAKAAKQKLDSVYRELAALDKEKKLKKPDDTLGLVKGLRDSMVEPNFVGLKYYQYYLNDNRMWTSLENTMVFTVISVTLELVLGLWIAMLINKHFIGRGLVRASVLIPWAIPTVISALMWKFLFDGQNGIMAKLFAEIGLIPDMGTLLTTKFWSMFAVIFSDVWKTTPFMALLILAGLQTIPQSLYEAARVDGASKVQQFFTITLPLLKSTILVALLFRTLDAFRVFDLIYVLTGGGPANATETISVYAYKVMFAQTNFGAGSALAVIVFFCVAIISMVFVKFLGKDLVSDGRGR</sequence>
<keyword evidence="3" id="KW-1003">Cell membrane</keyword>
<dbReference type="EMBL" id="BMHQ01000007">
    <property type="protein sequence ID" value="GGE19690.1"/>
    <property type="molecule type" value="Genomic_DNA"/>
</dbReference>
<evidence type="ECO:0000256" key="2">
    <source>
        <dbReference type="ARBA" id="ARBA00022448"/>
    </source>
</evidence>
<name>A0A8J2YAU1_9BACL</name>
<evidence type="ECO:0000259" key="8">
    <source>
        <dbReference type="PROSITE" id="PS50928"/>
    </source>
</evidence>
<comment type="caution">
    <text evidence="9">The sequence shown here is derived from an EMBL/GenBank/DDBJ whole genome shotgun (WGS) entry which is preliminary data.</text>
</comment>
<evidence type="ECO:0000313" key="9">
    <source>
        <dbReference type="EMBL" id="GGE19690.1"/>
    </source>
</evidence>
<dbReference type="GO" id="GO:0055085">
    <property type="term" value="P:transmembrane transport"/>
    <property type="evidence" value="ECO:0007669"/>
    <property type="project" value="InterPro"/>
</dbReference>
<protein>
    <recommendedName>
        <fullName evidence="8">ABC transmembrane type-1 domain-containing protein</fullName>
    </recommendedName>
</protein>
<dbReference type="PANTHER" id="PTHR43005">
    <property type="entry name" value="BLR7065 PROTEIN"/>
    <property type="match status" value="1"/>
</dbReference>
<evidence type="ECO:0000256" key="6">
    <source>
        <dbReference type="ARBA" id="ARBA00023136"/>
    </source>
</evidence>
<evidence type="ECO:0000313" key="10">
    <source>
        <dbReference type="Proteomes" id="UP000625210"/>
    </source>
</evidence>
<organism evidence="9 10">
    <name type="scientific">Marinithermofilum abyssi</name>
    <dbReference type="NCBI Taxonomy" id="1571185"/>
    <lineage>
        <taxon>Bacteria</taxon>
        <taxon>Bacillati</taxon>
        <taxon>Bacillota</taxon>
        <taxon>Bacilli</taxon>
        <taxon>Bacillales</taxon>
        <taxon>Thermoactinomycetaceae</taxon>
        <taxon>Marinithermofilum</taxon>
    </lineage>
</organism>
<accession>A0A8J2YAU1</accession>
<evidence type="ECO:0000256" key="3">
    <source>
        <dbReference type="ARBA" id="ARBA00022475"/>
    </source>
</evidence>
<feature type="transmembrane region" description="Helical" evidence="7">
    <location>
        <begin position="14"/>
        <end position="35"/>
    </location>
</feature>
<feature type="transmembrane region" description="Helical" evidence="7">
    <location>
        <begin position="400"/>
        <end position="426"/>
    </location>
</feature>
<evidence type="ECO:0000256" key="4">
    <source>
        <dbReference type="ARBA" id="ARBA00022692"/>
    </source>
</evidence>
<evidence type="ECO:0000256" key="7">
    <source>
        <dbReference type="RuleBase" id="RU363032"/>
    </source>
</evidence>
<dbReference type="Gene3D" id="1.10.3720.10">
    <property type="entry name" value="MetI-like"/>
    <property type="match status" value="1"/>
</dbReference>
<dbReference type="InterPro" id="IPR000515">
    <property type="entry name" value="MetI-like"/>
</dbReference>
<dbReference type="InterPro" id="IPR035906">
    <property type="entry name" value="MetI-like_sf"/>
</dbReference>
<comment type="subcellular location">
    <subcellularLocation>
        <location evidence="1 7">Cell membrane</location>
        <topology evidence="1 7">Multi-pass membrane protein</topology>
    </subcellularLocation>
</comment>
<feature type="domain" description="ABC transmembrane type-1" evidence="8">
    <location>
        <begin position="207"/>
        <end position="421"/>
    </location>
</feature>
<dbReference type="CDD" id="cd06261">
    <property type="entry name" value="TM_PBP2"/>
    <property type="match status" value="1"/>
</dbReference>
<dbReference type="AlphaFoldDB" id="A0A8J2YAU1"/>
<dbReference type="SUPFAM" id="SSF161098">
    <property type="entry name" value="MetI-like"/>
    <property type="match status" value="1"/>
</dbReference>
<reference evidence="9" key="1">
    <citation type="journal article" date="2014" name="Int. J. Syst. Evol. Microbiol.">
        <title>Complete genome sequence of Corynebacterium casei LMG S-19264T (=DSM 44701T), isolated from a smear-ripened cheese.</title>
        <authorList>
            <consortium name="US DOE Joint Genome Institute (JGI-PGF)"/>
            <person name="Walter F."/>
            <person name="Albersmeier A."/>
            <person name="Kalinowski J."/>
            <person name="Ruckert C."/>
        </authorList>
    </citation>
    <scope>NUCLEOTIDE SEQUENCE</scope>
    <source>
        <strain evidence="9">CGMCC 1.15179</strain>
    </source>
</reference>
<feature type="transmembrane region" description="Helical" evidence="7">
    <location>
        <begin position="244"/>
        <end position="264"/>
    </location>
</feature>
<reference evidence="9" key="2">
    <citation type="submission" date="2020-09" db="EMBL/GenBank/DDBJ databases">
        <authorList>
            <person name="Sun Q."/>
            <person name="Zhou Y."/>
        </authorList>
    </citation>
    <scope>NUCLEOTIDE SEQUENCE</scope>
    <source>
        <strain evidence="9">CGMCC 1.15179</strain>
    </source>
</reference>
<gene>
    <name evidence="9" type="ORF">GCM10011571_22050</name>
</gene>
<keyword evidence="4 7" id="KW-0812">Transmembrane</keyword>
<keyword evidence="2 7" id="KW-0813">Transport</keyword>
<comment type="similarity">
    <text evidence="7">Belongs to the binding-protein-dependent transport system permease family.</text>
</comment>
<dbReference type="Proteomes" id="UP000625210">
    <property type="component" value="Unassembled WGS sequence"/>
</dbReference>
<keyword evidence="5 7" id="KW-1133">Transmembrane helix</keyword>
<feature type="transmembrane region" description="Helical" evidence="7">
    <location>
        <begin position="211"/>
        <end position="232"/>
    </location>
</feature>